<evidence type="ECO:0000313" key="7">
    <source>
        <dbReference type="Proteomes" id="UP001448207"/>
    </source>
</evidence>
<evidence type="ECO:0000256" key="4">
    <source>
        <dbReference type="PROSITE-ProRule" id="PRU00042"/>
    </source>
</evidence>
<dbReference type="PANTHER" id="PTHR23235">
    <property type="entry name" value="KRUEPPEL-LIKE TRANSCRIPTION FACTOR"/>
    <property type="match status" value="1"/>
</dbReference>
<evidence type="ECO:0000313" key="6">
    <source>
        <dbReference type="EMBL" id="KAL0085543.1"/>
    </source>
</evidence>
<evidence type="ECO:0000256" key="2">
    <source>
        <dbReference type="ARBA" id="ARBA00022771"/>
    </source>
</evidence>
<keyword evidence="7" id="KW-1185">Reference proteome</keyword>
<organism evidence="6 7">
    <name type="scientific">Phycomyces blakesleeanus</name>
    <dbReference type="NCBI Taxonomy" id="4837"/>
    <lineage>
        <taxon>Eukaryota</taxon>
        <taxon>Fungi</taxon>
        <taxon>Fungi incertae sedis</taxon>
        <taxon>Mucoromycota</taxon>
        <taxon>Mucoromycotina</taxon>
        <taxon>Mucoromycetes</taxon>
        <taxon>Mucorales</taxon>
        <taxon>Phycomycetaceae</taxon>
        <taxon>Phycomyces</taxon>
    </lineage>
</organism>
<comment type="caution">
    <text evidence="6">The sequence shown here is derived from an EMBL/GenBank/DDBJ whole genome shotgun (WGS) entry which is preliminary data.</text>
</comment>
<reference evidence="6 7" key="1">
    <citation type="submission" date="2024-04" db="EMBL/GenBank/DDBJ databases">
        <title>Symmetric and asymmetric DNA N6-adenine methylation regulates different biological responses in Mucorales.</title>
        <authorList>
            <consortium name="Lawrence Berkeley National Laboratory"/>
            <person name="Lax C."/>
            <person name="Mondo S.J."/>
            <person name="Osorio-Concepcion M."/>
            <person name="Muszewska A."/>
            <person name="Corrochano-Luque M."/>
            <person name="Gutierrez G."/>
            <person name="Riley R."/>
            <person name="Lipzen A."/>
            <person name="Guo J."/>
            <person name="Hundley H."/>
            <person name="Amirebrahimi M."/>
            <person name="Ng V."/>
            <person name="Lorenzo-Gutierrez D."/>
            <person name="Binder U."/>
            <person name="Yang J."/>
            <person name="Song Y."/>
            <person name="Canovas D."/>
            <person name="Navarro E."/>
            <person name="Freitag M."/>
            <person name="Gabaldon T."/>
            <person name="Grigoriev I.V."/>
            <person name="Corrochano L.M."/>
            <person name="Nicolas F.E."/>
            <person name="Garre V."/>
        </authorList>
    </citation>
    <scope>NUCLEOTIDE SEQUENCE [LARGE SCALE GENOMIC DNA]</scope>
    <source>
        <strain evidence="6 7">L51</strain>
    </source>
</reference>
<protein>
    <recommendedName>
        <fullName evidence="5">C2H2-type domain-containing protein</fullName>
    </recommendedName>
</protein>
<dbReference type="PANTHER" id="PTHR23235:SF120">
    <property type="entry name" value="KRUPPEL-LIKE FACTOR 15"/>
    <property type="match status" value="1"/>
</dbReference>
<feature type="non-terminal residue" evidence="6">
    <location>
        <position position="1"/>
    </location>
</feature>
<dbReference type="PROSITE" id="PS50157">
    <property type="entry name" value="ZINC_FINGER_C2H2_2"/>
    <property type="match status" value="1"/>
</dbReference>
<feature type="non-terminal residue" evidence="6">
    <location>
        <position position="74"/>
    </location>
</feature>
<dbReference type="EMBL" id="JBCLYO010000010">
    <property type="protein sequence ID" value="KAL0085543.1"/>
    <property type="molecule type" value="Genomic_DNA"/>
</dbReference>
<dbReference type="Pfam" id="PF00096">
    <property type="entry name" value="zf-C2H2"/>
    <property type="match status" value="2"/>
</dbReference>
<dbReference type="SMART" id="SM00355">
    <property type="entry name" value="ZnF_C2H2"/>
    <property type="match status" value="2"/>
</dbReference>
<accession>A0ABR3AYQ4</accession>
<name>A0ABR3AYQ4_PHYBL</name>
<keyword evidence="1" id="KW-0479">Metal-binding</keyword>
<evidence type="ECO:0000259" key="5">
    <source>
        <dbReference type="PROSITE" id="PS50157"/>
    </source>
</evidence>
<dbReference type="PROSITE" id="PS00028">
    <property type="entry name" value="ZINC_FINGER_C2H2_1"/>
    <property type="match status" value="1"/>
</dbReference>
<dbReference type="Gene3D" id="3.30.160.60">
    <property type="entry name" value="Classic Zinc Finger"/>
    <property type="match status" value="2"/>
</dbReference>
<dbReference type="Proteomes" id="UP001448207">
    <property type="component" value="Unassembled WGS sequence"/>
</dbReference>
<evidence type="ECO:0000256" key="1">
    <source>
        <dbReference type="ARBA" id="ARBA00022723"/>
    </source>
</evidence>
<dbReference type="InterPro" id="IPR013087">
    <property type="entry name" value="Znf_C2H2_type"/>
</dbReference>
<keyword evidence="3" id="KW-0862">Zinc</keyword>
<proteinExistence type="predicted"/>
<sequence>VEDVQEPKKTKDRPFGCEDCKRAFTRRHDLERHKRVHTGVQPYECPHCLRKFSRTDARQRHWKLEKECAESVKV</sequence>
<feature type="domain" description="C2H2-type" evidence="5">
    <location>
        <begin position="15"/>
        <end position="42"/>
    </location>
</feature>
<gene>
    <name evidence="6" type="ORF">J3Q64DRAFT_1609045</name>
</gene>
<evidence type="ECO:0000256" key="3">
    <source>
        <dbReference type="ARBA" id="ARBA00022833"/>
    </source>
</evidence>
<dbReference type="SUPFAM" id="SSF57667">
    <property type="entry name" value="beta-beta-alpha zinc fingers"/>
    <property type="match status" value="1"/>
</dbReference>
<keyword evidence="2 4" id="KW-0863">Zinc-finger</keyword>
<dbReference type="InterPro" id="IPR036236">
    <property type="entry name" value="Znf_C2H2_sf"/>
</dbReference>